<keyword evidence="1" id="KW-0479">Metal-binding</keyword>
<dbReference type="OrthoDB" id="9785699at2"/>
<protein>
    <submittedName>
        <fullName evidence="5">DNA repair photolyase</fullName>
    </submittedName>
</protein>
<evidence type="ECO:0000256" key="3">
    <source>
        <dbReference type="ARBA" id="ARBA00023014"/>
    </source>
</evidence>
<dbReference type="InterPro" id="IPR058240">
    <property type="entry name" value="rSAM_sf"/>
</dbReference>
<evidence type="ECO:0000313" key="6">
    <source>
        <dbReference type="Proteomes" id="UP000053370"/>
    </source>
</evidence>
<dbReference type="SFLD" id="SFLDG01084">
    <property type="entry name" value="Uncharacterised_Radical_SAM_Su"/>
    <property type="match status" value="1"/>
</dbReference>
<accession>A0A0S7BT53</accession>
<dbReference type="PANTHER" id="PTHR43432:SF5">
    <property type="entry name" value="ELP3_MIAA_NIFB-LIKE RADICAL SAM CORE DOMAIN-CONTAINING PROTEIN"/>
    <property type="match status" value="1"/>
</dbReference>
<dbReference type="EMBL" id="DF968181">
    <property type="protein sequence ID" value="GAP40404.1"/>
    <property type="molecule type" value="Genomic_DNA"/>
</dbReference>
<dbReference type="Proteomes" id="UP000053370">
    <property type="component" value="Unassembled WGS sequence"/>
</dbReference>
<keyword evidence="2" id="KW-0408">Iron</keyword>
<evidence type="ECO:0000256" key="2">
    <source>
        <dbReference type="ARBA" id="ARBA00023004"/>
    </source>
</evidence>
<dbReference type="SFLD" id="SFLDS00029">
    <property type="entry name" value="Radical_SAM"/>
    <property type="match status" value="1"/>
</dbReference>
<proteinExistence type="predicted"/>
<dbReference type="AlphaFoldDB" id="A0A0S7BT53"/>
<gene>
    <name evidence="5" type="ORF">ATC1_13378</name>
</gene>
<dbReference type="Pfam" id="PF04055">
    <property type="entry name" value="Radical_SAM"/>
    <property type="match status" value="1"/>
</dbReference>
<sequence>MKSVPVKTILSAYSEKEDWFGTNYNMNLYRGCCHGCIYCDSRSDCYGIDNYDEVRIKENAIVILERELRSKRKKGIVATGAMSDPYNPFEKTLQLTRSAMALIDRFHFGFSAATKSDLILRDIDLLSKISRHSPVLIQLTITTSDDELCRKIEPHASVSSERFRAIQMLSNSGIFTGILLMPILPFLEDSEENIRQIVVMAGDYGARFIYPAFGVTLRQNQREWYLNKIGELFPEVKEKTIKTFGNSYYCQSPNAKKLRRIFQEACQQRGILYEMADIIHAYKKGYWEDQLSLF</sequence>
<name>A0A0S7BT53_9CHLR</name>
<reference evidence="5" key="1">
    <citation type="journal article" date="2015" name="Genome Announc.">
        <title>Draft Genome Sequence of Anaerolineae Strain TC1, a Novel Isolate from a Methanogenic Wastewater Treatment System.</title>
        <authorList>
            <person name="Matsuura N."/>
            <person name="Tourlousse D.M."/>
            <person name="Sun L."/>
            <person name="Toyonaga M."/>
            <person name="Kuroda K."/>
            <person name="Ohashi A."/>
            <person name="Cruz R."/>
            <person name="Yamaguchi T."/>
            <person name="Sekiguchi Y."/>
        </authorList>
    </citation>
    <scope>NUCLEOTIDE SEQUENCE [LARGE SCALE GENOMIC DNA]</scope>
    <source>
        <strain evidence="5">TC1</strain>
    </source>
</reference>
<keyword evidence="6" id="KW-1185">Reference proteome</keyword>
<dbReference type="GO" id="GO:0046872">
    <property type="term" value="F:metal ion binding"/>
    <property type="evidence" value="ECO:0007669"/>
    <property type="project" value="UniProtKB-KW"/>
</dbReference>
<dbReference type="RefSeq" id="WP_062279661.1">
    <property type="nucleotide sequence ID" value="NZ_DF968181.1"/>
</dbReference>
<dbReference type="PANTHER" id="PTHR43432">
    <property type="entry name" value="SLR0285 PROTEIN"/>
    <property type="match status" value="1"/>
</dbReference>
<evidence type="ECO:0000259" key="4">
    <source>
        <dbReference type="SMART" id="SM00729"/>
    </source>
</evidence>
<dbReference type="InterPro" id="IPR040086">
    <property type="entry name" value="MJ0683-like"/>
</dbReference>
<dbReference type="GO" id="GO:0016829">
    <property type="term" value="F:lyase activity"/>
    <property type="evidence" value="ECO:0007669"/>
    <property type="project" value="UniProtKB-KW"/>
</dbReference>
<dbReference type="InterPro" id="IPR006638">
    <property type="entry name" value="Elp3/MiaA/NifB-like_rSAM"/>
</dbReference>
<dbReference type="PATRIC" id="fig|1678840.3.peg.1646"/>
<evidence type="ECO:0000313" key="5">
    <source>
        <dbReference type="EMBL" id="GAP40404.1"/>
    </source>
</evidence>
<dbReference type="InterPro" id="IPR007197">
    <property type="entry name" value="rSAM"/>
</dbReference>
<dbReference type="STRING" id="1678840.ATC1_13378"/>
<dbReference type="SUPFAM" id="SSF102114">
    <property type="entry name" value="Radical SAM enzymes"/>
    <property type="match status" value="1"/>
</dbReference>
<dbReference type="SMART" id="SM00729">
    <property type="entry name" value="Elp3"/>
    <property type="match status" value="1"/>
</dbReference>
<dbReference type="CDD" id="cd01335">
    <property type="entry name" value="Radical_SAM"/>
    <property type="match status" value="1"/>
</dbReference>
<evidence type="ECO:0000256" key="1">
    <source>
        <dbReference type="ARBA" id="ARBA00022723"/>
    </source>
</evidence>
<keyword evidence="5" id="KW-0456">Lyase</keyword>
<dbReference type="GO" id="GO:0051536">
    <property type="term" value="F:iron-sulfur cluster binding"/>
    <property type="evidence" value="ECO:0007669"/>
    <property type="project" value="UniProtKB-KW"/>
</dbReference>
<keyword evidence="3" id="KW-0411">Iron-sulfur</keyword>
<dbReference type="Gene3D" id="3.80.30.30">
    <property type="match status" value="1"/>
</dbReference>
<feature type="domain" description="Elp3/MiaA/NifB-like radical SAM core" evidence="4">
    <location>
        <begin position="22"/>
        <end position="235"/>
    </location>
</feature>
<organism evidence="5">
    <name type="scientific">Flexilinea flocculi</name>
    <dbReference type="NCBI Taxonomy" id="1678840"/>
    <lineage>
        <taxon>Bacteria</taxon>
        <taxon>Bacillati</taxon>
        <taxon>Chloroflexota</taxon>
        <taxon>Anaerolineae</taxon>
        <taxon>Anaerolineales</taxon>
        <taxon>Anaerolineaceae</taxon>
        <taxon>Flexilinea</taxon>
    </lineage>
</organism>